<keyword evidence="3" id="KW-0449">Lipoprotein</keyword>
<feature type="signal peptide" evidence="1">
    <location>
        <begin position="1"/>
        <end position="20"/>
    </location>
</feature>
<dbReference type="Gene3D" id="3.40.50.11550">
    <property type="match status" value="2"/>
</dbReference>
<name>A0A848G8T8_9RHOO</name>
<dbReference type="InterPro" id="IPR007314">
    <property type="entry name" value="Cofac_haem-bd_dom"/>
</dbReference>
<evidence type="ECO:0000256" key="1">
    <source>
        <dbReference type="SAM" id="SignalP"/>
    </source>
</evidence>
<evidence type="ECO:0000313" key="4">
    <source>
        <dbReference type="Proteomes" id="UP000580043"/>
    </source>
</evidence>
<comment type="caution">
    <text evidence="3">The sequence shown here is derived from an EMBL/GenBank/DDBJ whole genome shotgun (WGS) entry which is preliminary data.</text>
</comment>
<evidence type="ECO:0000259" key="2">
    <source>
        <dbReference type="Pfam" id="PF04187"/>
    </source>
</evidence>
<dbReference type="Proteomes" id="UP000580043">
    <property type="component" value="Unassembled WGS sequence"/>
</dbReference>
<sequence length="286" mass="30604">MRLLLLFSLLISALPSPLHAEAIVDTRSGRRLAIADLLDLARQADFVLLGEVHDNPRHHQLRAEFLARLAPDRVVVEHLEQGHEARWGTSSDSGRSVLEALNQAGFDSTGWQWPTHAPLFEGLARAGIPATGGNIGRDLARRLVREGLPALPPPLAAPLSRAPLNADAQAALDADLLDSHCGQLPASRVPGMRLAQRARDAAMATTLLAVPGRPAVLLAGNGHLRSDYGVPALLGELRPGARILSVGFIEEDRPDTGDKLYTHVWRTPPAPRGDPCAALKAGKPKT</sequence>
<dbReference type="Pfam" id="PF04187">
    <property type="entry name" value="Cofac_haem_bdg"/>
    <property type="match status" value="1"/>
</dbReference>
<reference evidence="3 4" key="1">
    <citation type="submission" date="2020-04" db="EMBL/GenBank/DDBJ databases">
        <title>Zoogloea sp. G-4-1-14 isolated from soil.</title>
        <authorList>
            <person name="Dahal R.H."/>
        </authorList>
    </citation>
    <scope>NUCLEOTIDE SEQUENCE [LARGE SCALE GENOMIC DNA]</scope>
    <source>
        <strain evidence="3 4">G-4-1-14</strain>
    </source>
</reference>
<keyword evidence="4" id="KW-1185">Reference proteome</keyword>
<gene>
    <name evidence="3" type="ORF">HHL15_18215</name>
</gene>
<protein>
    <submittedName>
        <fullName evidence="3">ChaN family lipoprotein</fullName>
    </submittedName>
</protein>
<accession>A0A848G8T8</accession>
<dbReference type="SUPFAM" id="SSF159501">
    <property type="entry name" value="EreA/ChaN-like"/>
    <property type="match status" value="1"/>
</dbReference>
<dbReference type="RefSeq" id="WP_169147232.1">
    <property type="nucleotide sequence ID" value="NZ_JABBGA010000017.1"/>
</dbReference>
<keyword evidence="1" id="KW-0732">Signal</keyword>
<feature type="domain" description="Haem-binding uptake Tiki superfamily ChaN" evidence="2">
    <location>
        <begin position="39"/>
        <end position="233"/>
    </location>
</feature>
<evidence type="ECO:0000313" key="3">
    <source>
        <dbReference type="EMBL" id="NML27694.1"/>
    </source>
</evidence>
<feature type="chain" id="PRO_5032365461" evidence="1">
    <location>
        <begin position="21"/>
        <end position="286"/>
    </location>
</feature>
<proteinExistence type="predicted"/>
<dbReference type="EMBL" id="JABBGA010000017">
    <property type="protein sequence ID" value="NML27694.1"/>
    <property type="molecule type" value="Genomic_DNA"/>
</dbReference>
<dbReference type="CDD" id="cd14727">
    <property type="entry name" value="ChanN-like"/>
    <property type="match status" value="1"/>
</dbReference>
<dbReference type="AlphaFoldDB" id="A0A848G8T8"/>
<organism evidence="3 4">
    <name type="scientific">Zoogloea dura</name>
    <dbReference type="NCBI Taxonomy" id="2728840"/>
    <lineage>
        <taxon>Bacteria</taxon>
        <taxon>Pseudomonadati</taxon>
        <taxon>Pseudomonadota</taxon>
        <taxon>Betaproteobacteria</taxon>
        <taxon>Rhodocyclales</taxon>
        <taxon>Zoogloeaceae</taxon>
        <taxon>Zoogloea</taxon>
    </lineage>
</organism>